<dbReference type="Pfam" id="PF23263">
    <property type="entry name" value="C8-3_MUC4"/>
    <property type="match status" value="1"/>
</dbReference>
<dbReference type="Pfam" id="PF00084">
    <property type="entry name" value="Sushi"/>
    <property type="match status" value="1"/>
</dbReference>
<evidence type="ECO:0000256" key="5">
    <source>
        <dbReference type="ARBA" id="ARBA00023157"/>
    </source>
</evidence>
<dbReference type="InterPro" id="IPR056619">
    <property type="entry name" value="C8-3_MUC4"/>
</dbReference>
<dbReference type="SMART" id="SM00032">
    <property type="entry name" value="CCP"/>
    <property type="match status" value="1"/>
</dbReference>
<dbReference type="PROSITE" id="PS50856">
    <property type="entry name" value="AMOP"/>
    <property type="match status" value="1"/>
</dbReference>
<proteinExistence type="predicted"/>
<dbReference type="SUPFAM" id="SSF57535">
    <property type="entry name" value="Complement control module/SCR domain"/>
    <property type="match status" value="1"/>
</dbReference>
<evidence type="ECO:0000256" key="4">
    <source>
        <dbReference type="ARBA" id="ARBA00023136"/>
    </source>
</evidence>
<evidence type="ECO:0000256" key="7">
    <source>
        <dbReference type="SAM" id="Phobius"/>
    </source>
</evidence>
<comment type="caution">
    <text evidence="6">Lacks conserved residue(s) required for the propagation of feature annotation.</text>
</comment>
<keyword evidence="4 7" id="KW-0472">Membrane</keyword>
<accession>A0A7R9KUB1</accession>
<dbReference type="InterPro" id="IPR001846">
    <property type="entry name" value="VWF_type-D"/>
</dbReference>
<evidence type="ECO:0000259" key="9">
    <source>
        <dbReference type="PROSITE" id="PS50923"/>
    </source>
</evidence>
<evidence type="ECO:0000256" key="1">
    <source>
        <dbReference type="ARBA" id="ARBA00004370"/>
    </source>
</evidence>
<dbReference type="PROSITE" id="PS51220">
    <property type="entry name" value="NIDO"/>
    <property type="match status" value="1"/>
</dbReference>
<dbReference type="PROSITE" id="PS51233">
    <property type="entry name" value="VWFD"/>
    <property type="match status" value="1"/>
</dbReference>
<keyword evidence="13" id="KW-1185">Reference proteome</keyword>
<dbReference type="Gene3D" id="2.10.70.10">
    <property type="entry name" value="Complement Module, domain 1"/>
    <property type="match status" value="1"/>
</dbReference>
<name>A0A7R9KUB1_9ACAR</name>
<evidence type="ECO:0000256" key="2">
    <source>
        <dbReference type="ARBA" id="ARBA00022692"/>
    </source>
</evidence>
<dbReference type="InterPro" id="IPR035976">
    <property type="entry name" value="Sushi/SCR/CCP_sf"/>
</dbReference>
<gene>
    <name evidence="12" type="ORF">OSB1V03_LOCUS8793</name>
</gene>
<evidence type="ECO:0000313" key="13">
    <source>
        <dbReference type="Proteomes" id="UP000759131"/>
    </source>
</evidence>
<dbReference type="SMART" id="SM00216">
    <property type="entry name" value="VWD"/>
    <property type="match status" value="1"/>
</dbReference>
<evidence type="ECO:0000259" key="8">
    <source>
        <dbReference type="PROSITE" id="PS50856"/>
    </source>
</evidence>
<dbReference type="InterPro" id="IPR000436">
    <property type="entry name" value="Sushi_SCR_CCP_dom"/>
</dbReference>
<dbReference type="PANTHER" id="PTHR13802">
    <property type="entry name" value="MUCIN 4-RELATED"/>
    <property type="match status" value="1"/>
</dbReference>
<dbReference type="EMBL" id="OC860214">
    <property type="protein sequence ID" value="CAD7628371.1"/>
    <property type="molecule type" value="Genomic_DNA"/>
</dbReference>
<feature type="transmembrane region" description="Helical" evidence="7">
    <location>
        <begin position="1048"/>
        <end position="1072"/>
    </location>
</feature>
<evidence type="ECO:0000313" key="12">
    <source>
        <dbReference type="EMBL" id="CAD7628371.1"/>
    </source>
</evidence>
<dbReference type="PANTHER" id="PTHR13802:SF52">
    <property type="entry name" value="MUCIN-4"/>
    <property type="match status" value="1"/>
</dbReference>
<comment type="subcellular location">
    <subcellularLocation>
        <location evidence="1">Membrane</location>
    </subcellularLocation>
</comment>
<evidence type="ECO:0000256" key="6">
    <source>
        <dbReference type="PROSITE-ProRule" id="PRU00302"/>
    </source>
</evidence>
<organism evidence="12">
    <name type="scientific">Medioppia subpectinata</name>
    <dbReference type="NCBI Taxonomy" id="1979941"/>
    <lineage>
        <taxon>Eukaryota</taxon>
        <taxon>Metazoa</taxon>
        <taxon>Ecdysozoa</taxon>
        <taxon>Arthropoda</taxon>
        <taxon>Chelicerata</taxon>
        <taxon>Arachnida</taxon>
        <taxon>Acari</taxon>
        <taxon>Acariformes</taxon>
        <taxon>Sarcoptiformes</taxon>
        <taxon>Oribatida</taxon>
        <taxon>Brachypylina</taxon>
        <taxon>Oppioidea</taxon>
        <taxon>Oppiidae</taxon>
        <taxon>Medioppia</taxon>
    </lineage>
</organism>
<dbReference type="Proteomes" id="UP000759131">
    <property type="component" value="Unassembled WGS sequence"/>
</dbReference>
<dbReference type="GO" id="GO:0007160">
    <property type="term" value="P:cell-matrix adhesion"/>
    <property type="evidence" value="ECO:0007669"/>
    <property type="project" value="InterPro"/>
</dbReference>
<dbReference type="InterPro" id="IPR005533">
    <property type="entry name" value="AMOP_dom"/>
</dbReference>
<keyword evidence="6" id="KW-0768">Sushi</keyword>
<dbReference type="SMART" id="SM00539">
    <property type="entry name" value="NIDO"/>
    <property type="match status" value="1"/>
</dbReference>
<feature type="domain" description="AMOP" evidence="8">
    <location>
        <begin position="529"/>
        <end position="682"/>
    </location>
</feature>
<feature type="domain" description="NIDO" evidence="10">
    <location>
        <begin position="157"/>
        <end position="311"/>
    </location>
</feature>
<dbReference type="InterPro" id="IPR051495">
    <property type="entry name" value="Epithelial_Barrier/Signaling"/>
</dbReference>
<evidence type="ECO:0000259" key="11">
    <source>
        <dbReference type="PROSITE" id="PS51233"/>
    </source>
</evidence>
<dbReference type="Pfam" id="PF06119">
    <property type="entry name" value="NIDO"/>
    <property type="match status" value="1"/>
</dbReference>
<dbReference type="AlphaFoldDB" id="A0A7R9KUB1"/>
<keyword evidence="2 7" id="KW-0812">Transmembrane</keyword>
<reference evidence="12" key="1">
    <citation type="submission" date="2020-11" db="EMBL/GenBank/DDBJ databases">
        <authorList>
            <person name="Tran Van P."/>
        </authorList>
    </citation>
    <scope>NUCLEOTIDE SEQUENCE</scope>
</reference>
<evidence type="ECO:0000256" key="3">
    <source>
        <dbReference type="ARBA" id="ARBA00022989"/>
    </source>
</evidence>
<dbReference type="Pfam" id="PF03782">
    <property type="entry name" value="AMOP"/>
    <property type="match status" value="1"/>
</dbReference>
<dbReference type="GO" id="GO:0016020">
    <property type="term" value="C:membrane"/>
    <property type="evidence" value="ECO:0007669"/>
    <property type="project" value="UniProtKB-SubCell"/>
</dbReference>
<dbReference type="CDD" id="cd00033">
    <property type="entry name" value="CCP"/>
    <property type="match status" value="1"/>
</dbReference>
<dbReference type="EMBL" id="CAJPIZ010005639">
    <property type="protein sequence ID" value="CAG2108801.1"/>
    <property type="molecule type" value="Genomic_DNA"/>
</dbReference>
<feature type="non-terminal residue" evidence="12">
    <location>
        <position position="1073"/>
    </location>
</feature>
<feature type="domain" description="Sushi" evidence="9">
    <location>
        <begin position="984"/>
        <end position="1042"/>
    </location>
</feature>
<dbReference type="InterPro" id="IPR003886">
    <property type="entry name" value="NIDO_dom"/>
</dbReference>
<feature type="domain" description="VWFD" evidence="11">
    <location>
        <begin position="694"/>
        <end position="900"/>
    </location>
</feature>
<keyword evidence="5" id="KW-1015">Disulfide bond</keyword>
<dbReference type="PROSITE" id="PS50923">
    <property type="entry name" value="SUSHI"/>
    <property type="match status" value="1"/>
</dbReference>
<sequence>MLAFLLCVHVNTNAPRHKPHHNRHREGAVFGAHDGSHGSYGSHDALPPGDPLRPQHTYFRNEGKAPTVVVDPNWAKQLMYPYEQEDYLTSINSMKQMHDQPLPFRLPFSGFAFNYVWVHKDGYVTFNKGLKSYAFPLSFPMVPDDTNVEEDPSIIAAFFAHQDIPSDVEGSGVYFRLIEVDKEANLTLKQRLLDDFSTAMAASIGWEPKFAFIVTWKNMTFANRRRERDLKTNTYQMILATDEMQTFVMFNYEQISWVTHLDNYAGLNGPQAFVSAYEYSPFSQNPRVILLPKMGWGNGIEGRFYFTIDEELEPGACVNKELDPNLPDRMPLHTSTDYIIMLGGQELNFTGPCLTEDSNIICRFDVLKVKGRMLTNNIGACITPAVMYEESPESRKEFDVWVKEQEVVENLPVERRPEDPHLLTIEWQSDDLTWDDSARVSISLWGYSEKTDVYPHLTFLIELTQGQTNNGKFELDLNSLPKLPELNNYEYTYGFIGVNVTGDVWSQTLWSKPMPLGWYMRPYWIKEYGNQWNDRFCRDWFDRESQLDRFAVTVFRCPCTLTQSERDRGRFAPDLQCNVIDKKCDTLHHGALHCVRTARPSIGGSGQTCCYDDYGELVQTADTMYGGRPSRAFVYGKHPFKQRLMVPTMSYWLYDIMPFFYCCKWAPGEENSKTCQMFNYWRTSQDCSSYQTPGVATVYGDPHIITFDRYNYTFNGKGEFVLVHTDNAVHKLDIHGRFEQMPNLNGTHLTAVAIRDNISSIVELRLRPVAARWQFQLYLFGDKEMYYFWQPDMRSIQMKGVMLYQPAGIRNMSQIIAMFDSGAGVEISVSPVGSILLNVYLPNTFINNTRGLLGKWSRDMNDDLELPDGRSGPRAGPSLTTRDLHDNFANQYRLKETNTPNLGQSLFWHNPVDHSNYDDIKFEPLWDITAQDLEKHPDVDKVCSDSTACVYDYVVTGDSGYAGQTKKDEAAAELIRRDLTDKATRCPALPKPKNGRKSENRYWPGTIVRFSCDEGYRLVGYEVRRCREDGLWSWGVDPECIKDVSYKLTLGGIYAGVILPLVIVILLFVVCWR</sequence>
<keyword evidence="3 7" id="KW-1133">Transmembrane helix</keyword>
<dbReference type="OrthoDB" id="6406881at2759"/>
<evidence type="ECO:0000259" key="10">
    <source>
        <dbReference type="PROSITE" id="PS51220"/>
    </source>
</evidence>
<dbReference type="Pfam" id="PF00094">
    <property type="entry name" value="VWD"/>
    <property type="match status" value="1"/>
</dbReference>
<protein>
    <submittedName>
        <fullName evidence="12">Uncharacterized protein</fullName>
    </submittedName>
</protein>
<dbReference type="SMART" id="SM00723">
    <property type="entry name" value="AMOP"/>
    <property type="match status" value="1"/>
</dbReference>